<accession>A0ABQ2DA66</accession>
<gene>
    <name evidence="2" type="ORF">GCM10008938_41710</name>
</gene>
<feature type="signal peptide" evidence="1">
    <location>
        <begin position="1"/>
        <end position="20"/>
    </location>
</feature>
<protein>
    <recommendedName>
        <fullName evidence="4">Ig-like domain-containing protein</fullName>
    </recommendedName>
</protein>
<keyword evidence="1" id="KW-0732">Signal</keyword>
<dbReference type="RefSeq" id="WP_189006376.1">
    <property type="nucleotide sequence ID" value="NZ_BMOD01000023.1"/>
</dbReference>
<organism evidence="2 3">
    <name type="scientific">Deinococcus roseus</name>
    <dbReference type="NCBI Taxonomy" id="392414"/>
    <lineage>
        <taxon>Bacteria</taxon>
        <taxon>Thermotogati</taxon>
        <taxon>Deinococcota</taxon>
        <taxon>Deinococci</taxon>
        <taxon>Deinococcales</taxon>
        <taxon>Deinococcaceae</taxon>
        <taxon>Deinococcus</taxon>
    </lineage>
</organism>
<name>A0ABQ2DA66_9DEIO</name>
<evidence type="ECO:0008006" key="4">
    <source>
        <dbReference type="Google" id="ProtNLM"/>
    </source>
</evidence>
<comment type="caution">
    <text evidence="2">The sequence shown here is derived from an EMBL/GenBank/DDBJ whole genome shotgun (WGS) entry which is preliminary data.</text>
</comment>
<evidence type="ECO:0000313" key="3">
    <source>
        <dbReference type="Proteomes" id="UP000632222"/>
    </source>
</evidence>
<keyword evidence="3" id="KW-1185">Reference proteome</keyword>
<feature type="chain" id="PRO_5047438245" description="Ig-like domain-containing protein" evidence="1">
    <location>
        <begin position="21"/>
        <end position="206"/>
    </location>
</feature>
<sequence length="206" mass="22941">MFTIRKSIVFCFMLAGSAVAQSITFQGQIALWPVGKTGVLKVMPVPAQYVPSLLPDPLASAPINARGEFKVTIKGPFPEKYLLPDQNSNAPCKGEIKPRNPRSGMPSFWVYNKQGQAITMLDLKSQRYVEKDTKSMMVVGPIYVPVTTSFKFKCTVEGTSLDTNMVLQPGWNIMEAISSRKSIQMRKVTSVSSKVYWWPWADLNGL</sequence>
<proteinExistence type="predicted"/>
<evidence type="ECO:0000256" key="1">
    <source>
        <dbReference type="SAM" id="SignalP"/>
    </source>
</evidence>
<dbReference type="EMBL" id="BMOD01000023">
    <property type="protein sequence ID" value="GGJ51371.1"/>
    <property type="molecule type" value="Genomic_DNA"/>
</dbReference>
<dbReference type="Proteomes" id="UP000632222">
    <property type="component" value="Unassembled WGS sequence"/>
</dbReference>
<evidence type="ECO:0000313" key="2">
    <source>
        <dbReference type="EMBL" id="GGJ51371.1"/>
    </source>
</evidence>
<reference evidence="3" key="1">
    <citation type="journal article" date="2019" name="Int. J. Syst. Evol. Microbiol.">
        <title>The Global Catalogue of Microorganisms (GCM) 10K type strain sequencing project: providing services to taxonomists for standard genome sequencing and annotation.</title>
        <authorList>
            <consortium name="The Broad Institute Genomics Platform"/>
            <consortium name="The Broad Institute Genome Sequencing Center for Infectious Disease"/>
            <person name="Wu L."/>
            <person name="Ma J."/>
        </authorList>
    </citation>
    <scope>NUCLEOTIDE SEQUENCE [LARGE SCALE GENOMIC DNA]</scope>
    <source>
        <strain evidence="3">JCM 14370</strain>
    </source>
</reference>